<dbReference type="EMBL" id="BPQB01000011">
    <property type="protein sequence ID" value="GJE89003.1"/>
    <property type="molecule type" value="Genomic_DNA"/>
</dbReference>
<sequence length="582" mass="64111">MTTIDDIGKALHGFVQAVCSWDSNGYLRRTNDGPANATTGTRSADLRTLNDLLEECARGMTQLHCVRDTVSAELNSSTPVDGLPDEILALIFEHHDAGARYFGHYDESPIHPTVVVASVCARWRAVALAYPALWSCLDLNTPRAHLGYLSERTRGYPLSLYYDHAILLGPTQLDVYLQLNAVAKFIEANLGRTRFLKVEGLADPADDHHKEVVDALFHTQAPSLTEFKISSDCEFPLARPLFGGHAPHLRRVTVSGLDITWSPGLFSNLSSLAIKGGSITFLPGTDLCDIIRSLPGLESLCLQRLLFSESQTQSCTRRMELARLQTLTLNLPASVVSHILSSFELPTLRSMSLTPRMVHERGHGPTEIPPLCDPGMLPRTLLETITRLHITFTEKIGYFRNVSLHTLLNGHSSDGTLAFSLSCYFADIIGGIDAFRMAWKLAKRLKAHYFAASMPILVLESSFDRTEHPLIVFLERLPGAVSLVLKGLDDASILSATFIRELSPSDLSALRKLTLQRLELNEDGLHALSACFRKLDGRLETLVAEDVRLVASDEVVKNALDGWGSVVARVDVRSFTIVPPSK</sequence>
<name>A0A9P3G666_9APHY</name>
<dbReference type="OrthoDB" id="2753665at2759"/>
<dbReference type="Proteomes" id="UP000703269">
    <property type="component" value="Unassembled WGS sequence"/>
</dbReference>
<evidence type="ECO:0008006" key="3">
    <source>
        <dbReference type="Google" id="ProtNLM"/>
    </source>
</evidence>
<dbReference type="SUPFAM" id="SSF52047">
    <property type="entry name" value="RNI-like"/>
    <property type="match status" value="1"/>
</dbReference>
<evidence type="ECO:0000313" key="2">
    <source>
        <dbReference type="Proteomes" id="UP000703269"/>
    </source>
</evidence>
<gene>
    <name evidence="1" type="ORF">PsYK624_050920</name>
</gene>
<protein>
    <recommendedName>
        <fullName evidence="3">F-box domain-containing protein</fullName>
    </recommendedName>
</protein>
<evidence type="ECO:0000313" key="1">
    <source>
        <dbReference type="EMBL" id="GJE89003.1"/>
    </source>
</evidence>
<comment type="caution">
    <text evidence="1">The sequence shown here is derived from an EMBL/GenBank/DDBJ whole genome shotgun (WGS) entry which is preliminary data.</text>
</comment>
<dbReference type="AlphaFoldDB" id="A0A9P3G666"/>
<organism evidence="1 2">
    <name type="scientific">Phanerochaete sordida</name>
    <dbReference type="NCBI Taxonomy" id="48140"/>
    <lineage>
        <taxon>Eukaryota</taxon>
        <taxon>Fungi</taxon>
        <taxon>Dikarya</taxon>
        <taxon>Basidiomycota</taxon>
        <taxon>Agaricomycotina</taxon>
        <taxon>Agaricomycetes</taxon>
        <taxon>Polyporales</taxon>
        <taxon>Phanerochaetaceae</taxon>
        <taxon>Phanerochaete</taxon>
    </lineage>
</organism>
<dbReference type="Gene3D" id="3.80.10.10">
    <property type="entry name" value="Ribonuclease Inhibitor"/>
    <property type="match status" value="1"/>
</dbReference>
<reference evidence="1 2" key="1">
    <citation type="submission" date="2021-08" db="EMBL/GenBank/DDBJ databases">
        <title>Draft Genome Sequence of Phanerochaete sordida strain YK-624.</title>
        <authorList>
            <person name="Mori T."/>
            <person name="Dohra H."/>
            <person name="Suzuki T."/>
            <person name="Kawagishi H."/>
            <person name="Hirai H."/>
        </authorList>
    </citation>
    <scope>NUCLEOTIDE SEQUENCE [LARGE SCALE GENOMIC DNA]</scope>
    <source>
        <strain evidence="1 2">YK-624</strain>
    </source>
</reference>
<proteinExistence type="predicted"/>
<dbReference type="InterPro" id="IPR032675">
    <property type="entry name" value="LRR_dom_sf"/>
</dbReference>
<accession>A0A9P3G666</accession>
<dbReference type="Gene3D" id="1.20.1280.50">
    <property type="match status" value="1"/>
</dbReference>
<keyword evidence="2" id="KW-1185">Reference proteome</keyword>